<gene>
    <name evidence="3" type="ORF">DXC63_02220</name>
</gene>
<accession>E5Y125</accession>
<evidence type="ECO:0000313" key="4">
    <source>
        <dbReference type="Proteomes" id="UP000261288"/>
    </source>
</evidence>
<feature type="domain" description="GmrSD restriction endonucleases N-terminal" evidence="2">
    <location>
        <begin position="15"/>
        <end position="200"/>
    </location>
</feature>
<dbReference type="Proteomes" id="UP000261288">
    <property type="component" value="Unassembled WGS sequence"/>
</dbReference>
<reference evidence="3 4" key="1">
    <citation type="submission" date="2018-08" db="EMBL/GenBank/DDBJ databases">
        <title>A genome reference for cultivated species of the human gut microbiota.</title>
        <authorList>
            <person name="Zou Y."/>
            <person name="Xue W."/>
            <person name="Luo G."/>
        </authorList>
    </citation>
    <scope>NUCLEOTIDE SEQUENCE [LARGE SCALE GENOMIC DNA]</scope>
    <source>
        <strain evidence="3 4">TF06-45A</strain>
    </source>
</reference>
<keyword evidence="1" id="KW-0175">Coiled coil</keyword>
<evidence type="ECO:0000256" key="1">
    <source>
        <dbReference type="SAM" id="Coils"/>
    </source>
</evidence>
<dbReference type="PANTHER" id="PTHR37292:SF2">
    <property type="entry name" value="DUF262 DOMAIN-CONTAINING PROTEIN"/>
    <property type="match status" value="1"/>
</dbReference>
<feature type="coiled-coil region" evidence="1">
    <location>
        <begin position="301"/>
        <end position="339"/>
    </location>
</feature>
<accession>A0A151C745</accession>
<name>A0A151C745_BIFLN</name>
<dbReference type="PANTHER" id="PTHR37292">
    <property type="entry name" value="VNG6097C"/>
    <property type="match status" value="1"/>
</dbReference>
<proteinExistence type="predicted"/>
<evidence type="ECO:0000313" key="3">
    <source>
        <dbReference type="EMBL" id="RGL51932.1"/>
    </source>
</evidence>
<dbReference type="Pfam" id="PF03235">
    <property type="entry name" value="GmrSD_N"/>
    <property type="match status" value="1"/>
</dbReference>
<dbReference type="InterPro" id="IPR004919">
    <property type="entry name" value="GmrSD_N"/>
</dbReference>
<comment type="caution">
    <text evidence="3">The sequence shown here is derived from an EMBL/GenBank/DDBJ whole genome shotgun (WGS) entry which is preliminary data.</text>
</comment>
<dbReference type="RefSeq" id="WP_007056848.1">
    <property type="nucleotide sequence ID" value="NZ_CAXSUE010000001.1"/>
</dbReference>
<dbReference type="AlphaFoldDB" id="A0A151C745"/>
<sequence length="574" mass="65587">MSSYRIDELSVDQLDRISLPKFQRGFVWTKKKQEDFVQTLHDGYPFGTLLVYPENDNDKDAKLQLLDGQQRLSTIKKYRQDPLQFWKPLNRESYTSVYQSVKKMLPEGDKFTEPIFDKLVNSNPNKVAYWAMDSLSSKEDVKAAMQSIDDLKQQIRSFVNLEHLKVPMIVYLGGSAHIADVFANLNKGGVPLTKYEVFGAAWVNAAIRLRGAEESPLQDQLLQYVKNYYLDMRKQAEFDVDDFSEDELTQNRTVTLPEFGTALGQYVVDHLSALVPETTSAAPEIGFGLLGVAMNLDNRKLSSLNKYIQKIRDELEDILQKTERICNNLQSMFETLLRRFKSTGNDYENGLSSTFKTLSYFAALWDLDPSSEEYTTALSNIKAAYVYDAITSAWSSHGDQRLMEYCNSSRDYGTRISEEQFDQAFDQWIADQTPGINFGKDIKCLITIHANLSYLSASVPNGETFELEHIIARKRIDAADSSRPRHILGNSLGNCMYLPRGINNPKKDKTLYEINDHNRYSQLIKESQYFSEDEMQKAMQALTASDYESVNGLLRERSRQVAHTLVRALLKDSV</sequence>
<dbReference type="EMBL" id="QSRZ01000002">
    <property type="protein sequence ID" value="RGL51932.1"/>
    <property type="molecule type" value="Genomic_DNA"/>
</dbReference>
<organism evidence="3 4">
    <name type="scientific">Bifidobacterium longum</name>
    <dbReference type="NCBI Taxonomy" id="216816"/>
    <lineage>
        <taxon>Bacteria</taxon>
        <taxon>Bacillati</taxon>
        <taxon>Actinomycetota</taxon>
        <taxon>Actinomycetes</taxon>
        <taxon>Bifidobacteriales</taxon>
        <taxon>Bifidobacteriaceae</taxon>
        <taxon>Bifidobacterium</taxon>
    </lineage>
</organism>
<protein>
    <submittedName>
        <fullName evidence="3">DUF262 domain-containing protein</fullName>
    </submittedName>
</protein>
<evidence type="ECO:0000259" key="2">
    <source>
        <dbReference type="Pfam" id="PF03235"/>
    </source>
</evidence>